<dbReference type="Ensembl" id="ENSCHIT00010042028.1">
    <property type="protein sequence ID" value="ENSCHIP00010029803.1"/>
    <property type="gene ID" value="ENSCHIG00010022180.1"/>
</dbReference>
<reference evidence="1" key="2">
    <citation type="submission" date="2025-08" db="UniProtKB">
        <authorList>
            <consortium name="Ensembl"/>
        </authorList>
    </citation>
    <scope>IDENTIFICATION</scope>
</reference>
<accession>A0A8C2RKE7</accession>
<protein>
    <submittedName>
        <fullName evidence="1">Uncharacterized protein</fullName>
    </submittedName>
</protein>
<dbReference type="AlphaFoldDB" id="A0A8C2RKE7"/>
<sequence>LCPPSSRRSQPCLLLSQLGTRVALAGRAGLRAPLLHAAAHVFHARDPSLPAVSAQAPGGHGRHAVPVGLCPRLGGASHWG</sequence>
<evidence type="ECO:0000313" key="1">
    <source>
        <dbReference type="Ensembl" id="ENSCHIP00010029803.1"/>
    </source>
</evidence>
<proteinExistence type="predicted"/>
<organism evidence="1">
    <name type="scientific">Capra hircus</name>
    <name type="common">Goat</name>
    <dbReference type="NCBI Taxonomy" id="9925"/>
    <lineage>
        <taxon>Eukaryota</taxon>
        <taxon>Metazoa</taxon>
        <taxon>Chordata</taxon>
        <taxon>Craniata</taxon>
        <taxon>Vertebrata</taxon>
        <taxon>Euteleostomi</taxon>
        <taxon>Mammalia</taxon>
        <taxon>Eutheria</taxon>
        <taxon>Laurasiatheria</taxon>
        <taxon>Artiodactyla</taxon>
        <taxon>Ruminantia</taxon>
        <taxon>Pecora</taxon>
        <taxon>Bovidae</taxon>
        <taxon>Caprinae</taxon>
        <taxon>Capra</taxon>
    </lineage>
</organism>
<reference evidence="1" key="1">
    <citation type="submission" date="2019-03" db="EMBL/GenBank/DDBJ databases">
        <title>Genome sequencing and reference-guided assembly of Black Bengal Goat (Capra hircus).</title>
        <authorList>
            <person name="Siddiki A.Z."/>
            <person name="Baten A."/>
            <person name="Billah M."/>
            <person name="Alam M.A.U."/>
            <person name="Shawrob K.S.M."/>
            <person name="Saha S."/>
            <person name="Chowdhury M."/>
            <person name="Rahman A.H."/>
            <person name="Stear M."/>
            <person name="Miah G."/>
            <person name="Das G.B."/>
            <person name="Hossain M.M."/>
            <person name="Kumkum M."/>
            <person name="Islam M.S."/>
            <person name="Mollah A.M."/>
            <person name="Ahsan A."/>
            <person name="Tusar F."/>
            <person name="Khan M.K.I."/>
        </authorList>
    </citation>
    <scope>NUCLEOTIDE SEQUENCE [LARGE SCALE GENOMIC DNA]</scope>
</reference>
<name>A0A8C2RKE7_CAPHI</name>